<dbReference type="KEGG" id="abas:ACPOL_6982"/>
<evidence type="ECO:0000313" key="2">
    <source>
        <dbReference type="Proteomes" id="UP000253606"/>
    </source>
</evidence>
<organism evidence="1 2">
    <name type="scientific">Acidisarcina polymorpha</name>
    <dbReference type="NCBI Taxonomy" id="2211140"/>
    <lineage>
        <taxon>Bacteria</taxon>
        <taxon>Pseudomonadati</taxon>
        <taxon>Acidobacteriota</taxon>
        <taxon>Terriglobia</taxon>
        <taxon>Terriglobales</taxon>
        <taxon>Acidobacteriaceae</taxon>
        <taxon>Acidisarcina</taxon>
    </lineage>
</organism>
<geneLocation type="plasmid" evidence="2">
    <name>pacpol4</name>
</geneLocation>
<dbReference type="RefSeq" id="WP_236657643.1">
    <property type="nucleotide sequence ID" value="NZ_CP030843.1"/>
</dbReference>
<protein>
    <submittedName>
        <fullName evidence="1">Uncharacterized protein</fullName>
    </submittedName>
</protein>
<keyword evidence="1" id="KW-0614">Plasmid</keyword>
<reference evidence="1 2" key="1">
    <citation type="journal article" date="2018" name="Front. Microbiol.">
        <title>Hydrolytic Capabilities as a Key to Environmental Success: Chitinolytic and Cellulolytic Acidobacteria From Acidic Sub-arctic Soils and Boreal Peatlands.</title>
        <authorList>
            <person name="Belova S.E."/>
            <person name="Ravin N.V."/>
            <person name="Pankratov T.A."/>
            <person name="Rakitin A.L."/>
            <person name="Ivanova A.A."/>
            <person name="Beletsky A.V."/>
            <person name="Mardanov A.V."/>
            <person name="Sinninghe Damste J.S."/>
            <person name="Dedysh S.N."/>
        </authorList>
    </citation>
    <scope>NUCLEOTIDE SEQUENCE [LARGE SCALE GENOMIC DNA]</scope>
    <source>
        <strain evidence="1 2">SBC82</strain>
        <plasmid evidence="2">pacpol4</plasmid>
    </source>
</reference>
<evidence type="ECO:0000313" key="1">
    <source>
        <dbReference type="EMBL" id="AXC16186.1"/>
    </source>
</evidence>
<gene>
    <name evidence="1" type="ORF">ACPOL_6982</name>
</gene>
<dbReference type="AlphaFoldDB" id="A0A2Z5GC10"/>
<accession>A0A2Z5GC10</accession>
<proteinExistence type="predicted"/>
<dbReference type="EMBL" id="CP030843">
    <property type="protein sequence ID" value="AXC16186.1"/>
    <property type="molecule type" value="Genomic_DNA"/>
</dbReference>
<sequence length="66" mass="7135">MVRRFQCTSSQDEGDQGVISHDSTYDKVVVITKVSWDTKWQASALAGGHLNKVLAVKRESGGAVAD</sequence>
<keyword evidence="2" id="KW-1185">Reference proteome</keyword>
<dbReference type="Proteomes" id="UP000253606">
    <property type="component" value="Plasmid pACPOL4"/>
</dbReference>
<name>A0A2Z5GC10_9BACT</name>